<protein>
    <submittedName>
        <fullName evidence="2">UvrABC system protein C</fullName>
    </submittedName>
</protein>
<evidence type="ECO:0000313" key="2">
    <source>
        <dbReference type="EMBL" id="DAE18334.1"/>
    </source>
</evidence>
<dbReference type="SUPFAM" id="SSF82771">
    <property type="entry name" value="GIY-YIG endonuclease"/>
    <property type="match status" value="1"/>
</dbReference>
<feature type="region of interest" description="Disordered" evidence="1">
    <location>
        <begin position="1"/>
        <end position="20"/>
    </location>
</feature>
<evidence type="ECO:0000256" key="1">
    <source>
        <dbReference type="SAM" id="MobiDB-lite"/>
    </source>
</evidence>
<name>A0A8S5QGC9_9CAUD</name>
<dbReference type="InterPro" id="IPR035901">
    <property type="entry name" value="GIY-YIG_endonuc_sf"/>
</dbReference>
<reference evidence="2" key="1">
    <citation type="journal article" date="2021" name="Proc. Natl. Acad. Sci. U.S.A.">
        <title>A Catalog of Tens of Thousands of Viruses from Human Metagenomes Reveals Hidden Associations with Chronic Diseases.</title>
        <authorList>
            <person name="Tisza M.J."/>
            <person name="Buck C.B."/>
        </authorList>
    </citation>
    <scope>NUCLEOTIDE SEQUENCE</scope>
    <source>
        <strain evidence="2">CteHV32</strain>
    </source>
</reference>
<proteinExistence type="predicted"/>
<feature type="compositionally biased region" description="Polar residues" evidence="1">
    <location>
        <begin position="1"/>
        <end position="12"/>
    </location>
</feature>
<dbReference type="EMBL" id="BK015653">
    <property type="protein sequence ID" value="DAE18334.1"/>
    <property type="molecule type" value="Genomic_DNA"/>
</dbReference>
<accession>A0A8S5QGC9</accession>
<organism evidence="2">
    <name type="scientific">Siphoviridae sp. cteHV32</name>
    <dbReference type="NCBI Taxonomy" id="2825588"/>
    <lineage>
        <taxon>Viruses</taxon>
        <taxon>Duplodnaviria</taxon>
        <taxon>Heunggongvirae</taxon>
        <taxon>Uroviricota</taxon>
        <taxon>Caudoviricetes</taxon>
    </lineage>
</organism>
<sequence length="203" mass="23786">MDLFHSKNNTVKPTGLPDGGQAEMPCRLPVDLHTFQGILYTKGRYFSMKFKEQSKSLNIPVAREPIIYFLLNGDEVVYVGQSITGLCRPYSHSDKQFDNVSIIRCKKEELDDLEIFYIRKYMPKYNKRCIDGSKDFSFLKVKEIIRKNTNFEQCTIFDIKRMMKVIGIKAYAVRDMFYISSDDTEKLVEYINHHFDGYKLVIN</sequence>